<dbReference type="AlphaFoldDB" id="A0A136LYL5"/>
<dbReference type="EMBL" id="JYNZ01000003">
    <property type="protein sequence ID" value="KXK26706.1"/>
    <property type="molecule type" value="Genomic_DNA"/>
</dbReference>
<accession>A0A136LYL5</accession>
<keyword evidence="1" id="KW-0472">Membrane</keyword>
<proteinExistence type="predicted"/>
<protein>
    <submittedName>
        <fullName evidence="2">Peptidase family M23</fullName>
    </submittedName>
</protein>
<dbReference type="InterPro" id="IPR011055">
    <property type="entry name" value="Dup_hybrid_motif"/>
</dbReference>
<evidence type="ECO:0000256" key="1">
    <source>
        <dbReference type="SAM" id="Phobius"/>
    </source>
</evidence>
<reference evidence="2 3" key="1">
    <citation type="submission" date="2015-02" db="EMBL/GenBank/DDBJ databases">
        <title>Improved understanding of the partial-nitritation anammox process through 23 genomes representing the majority of the microbial community.</title>
        <authorList>
            <person name="Speth D.R."/>
            <person name="In T Zandt M."/>
            <person name="Guerrero Cruz S."/>
            <person name="Jetten M.S."/>
            <person name="Dutilh B.E."/>
        </authorList>
    </citation>
    <scope>NUCLEOTIDE SEQUENCE [LARGE SCALE GENOMIC DNA]</scope>
    <source>
        <strain evidence="2">OLB20</strain>
    </source>
</reference>
<organism evidence="2 3">
    <name type="scientific">candidate division WS6 bacterium OLB20</name>
    <dbReference type="NCBI Taxonomy" id="1617426"/>
    <lineage>
        <taxon>Bacteria</taxon>
        <taxon>Candidatus Dojkabacteria</taxon>
    </lineage>
</organism>
<dbReference type="Gene3D" id="2.70.70.10">
    <property type="entry name" value="Glucose Permease (Domain IIA)"/>
    <property type="match status" value="1"/>
</dbReference>
<evidence type="ECO:0000313" key="3">
    <source>
        <dbReference type="Proteomes" id="UP000070457"/>
    </source>
</evidence>
<sequence>MHQRIIQLGVIVVVSITIILISTQKEISAKTQDYLPITIHTSSDAEQRNEYSNDSYIYRYPDFSENQLAKEIEKYLLSYHSAENHNYKVESLEVDRGYFISIVSSLPKSVSTTSHMIYPDLLVIVGRNTQTDNWLIASEYDKHYNQILDMLPDTLFDSKEKKHLRVPDFTASNVSVTIPSLPWPGAESRKMTQGVHSSNSCCLDFAVNGGGEGTVYAADEGTRIYRNGTCVFYKKGDHSLIYQHINPTDIDNAPETVEAGDYIGRTSTSKGCGLNFEVSHHIHFGIWNTNATEGQSIIESSLNGWLVNYSNNTTSLTKGNTTLYVNDLVENDYLGGSCVPPSSGDWVISSDCTLTGNFTIHGDIHIQNSSSLIVTENSNINFDFINNKITILSGSQLYITNGSKIY</sequence>
<gene>
    <name evidence="2" type="ORF">TR69_WS6001000720</name>
</gene>
<dbReference type="STRING" id="1617426.TR69_WS6001000720"/>
<feature type="transmembrane region" description="Helical" evidence="1">
    <location>
        <begin position="5"/>
        <end position="23"/>
    </location>
</feature>
<keyword evidence="1" id="KW-1133">Transmembrane helix</keyword>
<evidence type="ECO:0000313" key="2">
    <source>
        <dbReference type="EMBL" id="KXK26706.1"/>
    </source>
</evidence>
<name>A0A136LYL5_9BACT</name>
<dbReference type="Proteomes" id="UP000070457">
    <property type="component" value="Unassembled WGS sequence"/>
</dbReference>
<comment type="caution">
    <text evidence="2">The sequence shown here is derived from an EMBL/GenBank/DDBJ whole genome shotgun (WGS) entry which is preliminary data.</text>
</comment>
<keyword evidence="1" id="KW-0812">Transmembrane</keyword>